<dbReference type="Pfam" id="PF03415">
    <property type="entry name" value="Peptidase_C11"/>
    <property type="match status" value="1"/>
</dbReference>
<gene>
    <name evidence="2" type="ORF">SAMN04487864_1014</name>
</gene>
<dbReference type="EMBL" id="FMYW01000001">
    <property type="protein sequence ID" value="SDB94383.1"/>
    <property type="molecule type" value="Genomic_DNA"/>
</dbReference>
<evidence type="ECO:0000256" key="1">
    <source>
        <dbReference type="SAM" id="SignalP"/>
    </source>
</evidence>
<dbReference type="OrthoDB" id="5507507at2"/>
<dbReference type="AlphaFoldDB" id="A0A1G6HJP9"/>
<dbReference type="InterPro" id="IPR005077">
    <property type="entry name" value="Peptidase_C11"/>
</dbReference>
<feature type="chain" id="PRO_5011460502" description="Clostripain" evidence="1">
    <location>
        <begin position="36"/>
        <end position="624"/>
    </location>
</feature>
<keyword evidence="3" id="KW-1185">Reference proteome</keyword>
<name>A0A1G6HJP9_9FIRM</name>
<evidence type="ECO:0000313" key="2">
    <source>
        <dbReference type="EMBL" id="SDB94383.1"/>
    </source>
</evidence>
<organism evidence="2 3">
    <name type="scientific">Succiniclasticum ruminis</name>
    <dbReference type="NCBI Taxonomy" id="40841"/>
    <lineage>
        <taxon>Bacteria</taxon>
        <taxon>Bacillati</taxon>
        <taxon>Bacillota</taxon>
        <taxon>Negativicutes</taxon>
        <taxon>Acidaminococcales</taxon>
        <taxon>Acidaminococcaceae</taxon>
        <taxon>Succiniclasticum</taxon>
    </lineage>
</organism>
<dbReference type="PANTHER" id="PTHR37835:SF1">
    <property type="entry name" value="ALPHA-CLOSTRIPAIN"/>
    <property type="match status" value="1"/>
</dbReference>
<reference evidence="3" key="1">
    <citation type="submission" date="2016-10" db="EMBL/GenBank/DDBJ databases">
        <authorList>
            <person name="Varghese N."/>
            <person name="Submissions S."/>
        </authorList>
    </citation>
    <scope>NUCLEOTIDE SEQUENCE [LARGE SCALE GENOMIC DNA]</scope>
    <source>
        <strain evidence="3">DSM 11005</strain>
    </source>
</reference>
<dbReference type="Gene3D" id="3.40.50.11970">
    <property type="match status" value="1"/>
</dbReference>
<dbReference type="Proteomes" id="UP000198943">
    <property type="component" value="Unassembled WGS sequence"/>
</dbReference>
<sequence length="624" mass="69121">MKPDWKIRRRPSTFLRFLFAVFLTAGLLLGSVAQAAEPETWAVYWYICGSDLESGLKRASENIRELCSVQLPENVKVIIQTGGAKQWHFEGIPSDALGRYIYDSTGFHEIERLPDASMGSGETLQDFLRFATEKYPADHRVLVLWDHGIGSLGGVCLDERYKEIIGLNSLQNALAGSLKQDAAHPPLDLVCFDACVMATLETANSLYGFTRYMAASQDSVPGHGFDYAGWVEALAKNPSMDGGKLGKTIGDTYFAQCAAKDTQDTATFSVLDFSALPRLNVAYERMGKEALQKSKADPRYFFTALDRVANDVEHYGNYEMVDLGSLAEKMEGVKSADAVARAVDRAVIYRLGGKYRRYGKGLSAYYVLSGRKETCEAYSNLAVANDTIASLYSTMLAGGTDGKPWSAFDVSKVPEIPVSLDAENIATATLPPDVLNAVSKGSFAIYLPAGDKLLFLGSDDKIAVDWKKGVFRDGYDGKWPALNGHLLPMQLHEQHPDYNLYITLIKLNGEKHLLWLAFDIEKNTFEIPGARRILQDKTLDRDLVKLHAGDTVTPIFISADGKTQVEGDPFTLDKEPVLQDEPLPDGEYVFMFRFETLHNEYFGSKPVKFTLKNGELKMETLSSQ</sequence>
<accession>A0A1G6HJP9</accession>
<evidence type="ECO:0000313" key="3">
    <source>
        <dbReference type="Proteomes" id="UP000198943"/>
    </source>
</evidence>
<proteinExistence type="predicted"/>
<evidence type="ECO:0008006" key="4">
    <source>
        <dbReference type="Google" id="ProtNLM"/>
    </source>
</evidence>
<dbReference type="PANTHER" id="PTHR37835">
    <property type="entry name" value="ALPHA-CLOSTRIPAIN"/>
    <property type="match status" value="1"/>
</dbReference>
<protein>
    <recommendedName>
        <fullName evidence="4">Clostripain</fullName>
    </recommendedName>
</protein>
<keyword evidence="1" id="KW-0732">Signal</keyword>
<feature type="signal peptide" evidence="1">
    <location>
        <begin position="1"/>
        <end position="35"/>
    </location>
</feature>